<protein>
    <submittedName>
        <fullName evidence="1">DUF2461 family protein</fullName>
    </submittedName>
</protein>
<gene>
    <name evidence="1" type="ORF">JF888_09120</name>
</gene>
<dbReference type="EMBL" id="JAEKNQ010000035">
    <property type="protein sequence ID" value="MBJ7603330.1"/>
    <property type="molecule type" value="Genomic_DNA"/>
</dbReference>
<comment type="caution">
    <text evidence="1">The sequence shown here is derived from an EMBL/GenBank/DDBJ whole genome shotgun (WGS) entry which is preliminary data.</text>
</comment>
<evidence type="ECO:0000313" key="2">
    <source>
        <dbReference type="Proteomes" id="UP000620075"/>
    </source>
</evidence>
<sequence>MGAGLRSFPPDALAAYRRAVDEPSRGLELARLLRRLEGRGWQVDGASLSRVPAPYPRDHERAGLLRHRGLVMRRSDLLADALFVPELPAHLVEAYRSLKPLHRWLVNLQAGTFVPPL</sequence>
<proteinExistence type="predicted"/>
<reference evidence="1 2" key="1">
    <citation type="submission" date="2020-10" db="EMBL/GenBank/DDBJ databases">
        <title>Ca. Dormibacterota MAGs.</title>
        <authorList>
            <person name="Montgomery K."/>
        </authorList>
    </citation>
    <scope>NUCLEOTIDE SEQUENCE [LARGE SCALE GENOMIC DNA]</scope>
    <source>
        <strain evidence="1">SC8811_S16_3</strain>
    </source>
</reference>
<organism evidence="1 2">
    <name type="scientific">Candidatus Dormiibacter inghamiae</name>
    <dbReference type="NCBI Taxonomy" id="3127013"/>
    <lineage>
        <taxon>Bacteria</taxon>
        <taxon>Bacillati</taxon>
        <taxon>Candidatus Dormiibacterota</taxon>
        <taxon>Candidatus Dormibacteria</taxon>
        <taxon>Candidatus Dormibacterales</taxon>
        <taxon>Candidatus Dormibacteraceae</taxon>
        <taxon>Candidatus Dormiibacter</taxon>
    </lineage>
</organism>
<evidence type="ECO:0000313" key="1">
    <source>
        <dbReference type="EMBL" id="MBJ7603330.1"/>
    </source>
</evidence>
<dbReference type="Proteomes" id="UP000620075">
    <property type="component" value="Unassembled WGS sequence"/>
</dbReference>
<accession>A0A934KJS2</accession>
<dbReference type="AlphaFoldDB" id="A0A934KJS2"/>
<name>A0A934KJS2_9BACT</name>
<dbReference type="InterPro" id="IPR012808">
    <property type="entry name" value="CHP02453"/>
</dbReference>
<dbReference type="Pfam" id="PF09365">
    <property type="entry name" value="DUF2461"/>
    <property type="match status" value="1"/>
</dbReference>